<proteinExistence type="predicted"/>
<feature type="region of interest" description="Disordered" evidence="1">
    <location>
        <begin position="41"/>
        <end position="60"/>
    </location>
</feature>
<dbReference type="AlphaFoldDB" id="A0A8T1NKM8"/>
<organism evidence="2 3">
    <name type="scientific">Carya illinoinensis</name>
    <name type="common">Pecan</name>
    <dbReference type="NCBI Taxonomy" id="32201"/>
    <lineage>
        <taxon>Eukaryota</taxon>
        <taxon>Viridiplantae</taxon>
        <taxon>Streptophyta</taxon>
        <taxon>Embryophyta</taxon>
        <taxon>Tracheophyta</taxon>
        <taxon>Spermatophyta</taxon>
        <taxon>Magnoliopsida</taxon>
        <taxon>eudicotyledons</taxon>
        <taxon>Gunneridae</taxon>
        <taxon>Pentapetalae</taxon>
        <taxon>rosids</taxon>
        <taxon>fabids</taxon>
        <taxon>Fagales</taxon>
        <taxon>Juglandaceae</taxon>
        <taxon>Carya</taxon>
    </lineage>
</organism>
<accession>A0A8T1NKM8</accession>
<sequence>MKHCTLGFASDRQLSSSLQPCLGEFEQTKAGCKRQSRYNGVRIEHGSAHGNNHSSRHSCS</sequence>
<dbReference type="EMBL" id="CM031821">
    <property type="protein sequence ID" value="KAG6630895.1"/>
    <property type="molecule type" value="Genomic_DNA"/>
</dbReference>
<evidence type="ECO:0000313" key="3">
    <source>
        <dbReference type="Proteomes" id="UP000811609"/>
    </source>
</evidence>
<keyword evidence="3" id="KW-1185">Reference proteome</keyword>
<reference evidence="2" key="1">
    <citation type="submission" date="2020-12" db="EMBL/GenBank/DDBJ databases">
        <title>WGS assembly of Carya illinoinensis cv. Pawnee.</title>
        <authorList>
            <person name="Platts A."/>
            <person name="Shu S."/>
            <person name="Wright S."/>
            <person name="Barry K."/>
            <person name="Edger P."/>
            <person name="Pires J.C."/>
            <person name="Schmutz J."/>
        </authorList>
    </citation>
    <scope>NUCLEOTIDE SEQUENCE</scope>
    <source>
        <tissue evidence="2">Leaf</tissue>
    </source>
</reference>
<name>A0A8T1NKM8_CARIL</name>
<protein>
    <submittedName>
        <fullName evidence="2">Uncharacterized protein</fullName>
    </submittedName>
</protein>
<gene>
    <name evidence="2" type="ORF">CIPAW_13G052700</name>
</gene>
<comment type="caution">
    <text evidence="2">The sequence shown here is derived from an EMBL/GenBank/DDBJ whole genome shotgun (WGS) entry which is preliminary data.</text>
</comment>
<evidence type="ECO:0000313" key="2">
    <source>
        <dbReference type="EMBL" id="KAG6630895.1"/>
    </source>
</evidence>
<evidence type="ECO:0000256" key="1">
    <source>
        <dbReference type="SAM" id="MobiDB-lite"/>
    </source>
</evidence>
<dbReference type="Proteomes" id="UP000811609">
    <property type="component" value="Chromosome 13"/>
</dbReference>